<protein>
    <submittedName>
        <fullName evidence="2">Uncharacterized protein</fullName>
    </submittedName>
</protein>
<evidence type="ECO:0000313" key="2">
    <source>
        <dbReference type="EMBL" id="GID45858.1"/>
    </source>
</evidence>
<comment type="caution">
    <text evidence="2">The sequence shown here is derived from an EMBL/GenBank/DDBJ whole genome shotgun (WGS) entry which is preliminary data.</text>
</comment>
<organism evidence="2">
    <name type="scientific">Actinoplanes campanulatus</name>
    <dbReference type="NCBI Taxonomy" id="113559"/>
    <lineage>
        <taxon>Bacteria</taxon>
        <taxon>Bacillati</taxon>
        <taxon>Actinomycetota</taxon>
        <taxon>Actinomycetes</taxon>
        <taxon>Micromonosporales</taxon>
        <taxon>Micromonosporaceae</taxon>
        <taxon>Actinoplanes</taxon>
    </lineage>
</organism>
<dbReference type="EMBL" id="BOMF01000061">
    <property type="protein sequence ID" value="GID45858.1"/>
    <property type="molecule type" value="Genomic_DNA"/>
</dbReference>
<proteinExistence type="predicted"/>
<reference evidence="2" key="1">
    <citation type="submission" date="2021-01" db="EMBL/GenBank/DDBJ databases">
        <title>Whole genome shotgun sequence of Actinoplanes capillaceus NBRC 16408.</title>
        <authorList>
            <person name="Komaki H."/>
            <person name="Tamura T."/>
        </authorList>
    </citation>
    <scope>NUCLEOTIDE SEQUENCE [LARGE SCALE GENOMIC DNA]</scope>
    <source>
        <strain evidence="2">NBRC 16408</strain>
    </source>
</reference>
<accession>A0ABQ3WHZ9</accession>
<evidence type="ECO:0000256" key="1">
    <source>
        <dbReference type="SAM" id="MobiDB-lite"/>
    </source>
</evidence>
<feature type="region of interest" description="Disordered" evidence="1">
    <location>
        <begin position="35"/>
        <end position="64"/>
    </location>
</feature>
<gene>
    <name evidence="2" type="ORF">Aca07nite_31330</name>
</gene>
<sequence length="64" mass="7102">MHHAAHDRLARELSEARAQIEWYEQSTAAMHADLSHADGTRALAGAPRDGHGSAGRRGPYRNRR</sequence>
<name>A0ABQ3WHZ9_9ACTN</name>